<reference evidence="2" key="1">
    <citation type="submission" date="2014-12" db="EMBL/GenBank/DDBJ databases">
        <title>Insight into the proteome of Arion vulgaris.</title>
        <authorList>
            <person name="Aradska J."/>
            <person name="Bulat T."/>
            <person name="Smidak R."/>
            <person name="Sarate P."/>
            <person name="Gangsoo J."/>
            <person name="Sialana F."/>
            <person name="Bilban M."/>
            <person name="Lubec G."/>
        </authorList>
    </citation>
    <scope>NUCLEOTIDE SEQUENCE</scope>
    <source>
        <tissue evidence="2">Skin</tissue>
    </source>
</reference>
<feature type="region of interest" description="Disordered" evidence="1">
    <location>
        <begin position="1"/>
        <end position="58"/>
    </location>
</feature>
<sequence>GSERNSYGQVKQHYRQSHGCVGRPFHRSIPGRHVRQGSSDKYNLEDSPPFNGNQTERHNGKKYLGIRFDESIKNVTVNTSYKDASGGLAEPIFMVVT</sequence>
<proteinExistence type="predicted"/>
<evidence type="ECO:0000313" key="2">
    <source>
        <dbReference type="EMBL" id="CEK69569.1"/>
    </source>
</evidence>
<organism evidence="2">
    <name type="scientific">Arion vulgaris</name>
    <dbReference type="NCBI Taxonomy" id="1028688"/>
    <lineage>
        <taxon>Eukaryota</taxon>
        <taxon>Metazoa</taxon>
        <taxon>Spiralia</taxon>
        <taxon>Lophotrochozoa</taxon>
        <taxon>Mollusca</taxon>
        <taxon>Gastropoda</taxon>
        <taxon>Heterobranchia</taxon>
        <taxon>Euthyneura</taxon>
        <taxon>Panpulmonata</taxon>
        <taxon>Eupulmonata</taxon>
        <taxon>Stylommatophora</taxon>
        <taxon>Helicina</taxon>
        <taxon>Arionoidea</taxon>
        <taxon>Arionidae</taxon>
        <taxon>Arion</taxon>
    </lineage>
</organism>
<evidence type="ECO:0000256" key="1">
    <source>
        <dbReference type="SAM" id="MobiDB-lite"/>
    </source>
</evidence>
<gene>
    <name evidence="2" type="primary">ORF70698</name>
</gene>
<name>A0A0B6ZLR7_9EUPU</name>
<feature type="non-terminal residue" evidence="2">
    <location>
        <position position="1"/>
    </location>
</feature>
<dbReference type="EMBL" id="HACG01022704">
    <property type="protein sequence ID" value="CEK69569.1"/>
    <property type="molecule type" value="Transcribed_RNA"/>
</dbReference>
<accession>A0A0B6ZLR7</accession>
<feature type="compositionally biased region" description="Basic residues" evidence="1">
    <location>
        <begin position="24"/>
        <end position="35"/>
    </location>
</feature>
<protein>
    <submittedName>
        <fullName evidence="2">Uncharacterized protein</fullName>
    </submittedName>
</protein>
<dbReference type="AlphaFoldDB" id="A0A0B6ZLR7"/>